<feature type="domain" description="Beta-ketoacyl-[acyl-carrier-protein] synthase III N-terminal" evidence="11">
    <location>
        <begin position="126"/>
        <end position="194"/>
    </location>
</feature>
<evidence type="ECO:0000259" key="10">
    <source>
        <dbReference type="Pfam" id="PF08541"/>
    </source>
</evidence>
<keyword evidence="4" id="KW-0444">Lipid biosynthesis</keyword>
<dbReference type="EMBL" id="JAWSTH010000058">
    <property type="protein sequence ID" value="MDW5596530.1"/>
    <property type="molecule type" value="Genomic_DNA"/>
</dbReference>
<reference evidence="13" key="1">
    <citation type="submission" date="2023-07" db="EMBL/GenBank/DDBJ databases">
        <title>Conexibacter stalactiti sp. nov., isolated from stalactites in a lava cave and emended description of the genus Conexibacter.</title>
        <authorList>
            <person name="Lee S.D."/>
        </authorList>
    </citation>
    <scope>NUCLEOTIDE SEQUENCE [LARGE SCALE GENOMIC DNA]</scope>
    <source>
        <strain evidence="13">KCTC 39840</strain>
    </source>
</reference>
<evidence type="ECO:0000256" key="2">
    <source>
        <dbReference type="ARBA" id="ARBA00008642"/>
    </source>
</evidence>
<dbReference type="GO" id="GO:0033818">
    <property type="term" value="F:beta-ketoacyl-acyl-carrier-protein synthase III activity"/>
    <property type="evidence" value="ECO:0007669"/>
    <property type="project" value="UniProtKB-EC"/>
</dbReference>
<dbReference type="PANTHER" id="PTHR34069:SF2">
    <property type="entry name" value="BETA-KETOACYL-[ACYL-CARRIER-PROTEIN] SYNTHASE III"/>
    <property type="match status" value="1"/>
</dbReference>
<evidence type="ECO:0000256" key="3">
    <source>
        <dbReference type="ARBA" id="ARBA00022490"/>
    </source>
</evidence>
<evidence type="ECO:0000256" key="5">
    <source>
        <dbReference type="ARBA" id="ARBA00022679"/>
    </source>
</evidence>
<dbReference type="NCBIfam" id="TIGR00747">
    <property type="entry name" value="fabH"/>
    <property type="match status" value="1"/>
</dbReference>
<evidence type="ECO:0000259" key="11">
    <source>
        <dbReference type="Pfam" id="PF08545"/>
    </source>
</evidence>
<comment type="similarity">
    <text evidence="2">Belongs to the thiolase-like superfamily. FabH family.</text>
</comment>
<evidence type="ECO:0000256" key="6">
    <source>
        <dbReference type="ARBA" id="ARBA00022832"/>
    </source>
</evidence>
<dbReference type="EC" id="2.3.1.180" evidence="12"/>
<dbReference type="PANTHER" id="PTHR34069">
    <property type="entry name" value="3-OXOACYL-[ACYL-CARRIER-PROTEIN] SYNTHASE 3"/>
    <property type="match status" value="1"/>
</dbReference>
<dbReference type="InterPro" id="IPR016039">
    <property type="entry name" value="Thiolase-like"/>
</dbReference>
<evidence type="ECO:0000313" key="12">
    <source>
        <dbReference type="EMBL" id="MDW5596530.1"/>
    </source>
</evidence>
<dbReference type="Pfam" id="PF08541">
    <property type="entry name" value="ACP_syn_III_C"/>
    <property type="match status" value="1"/>
</dbReference>
<protein>
    <submittedName>
        <fullName evidence="12">Beta-ketoacyl-ACP synthase III</fullName>
        <ecNumber evidence="12">2.3.1.180</ecNumber>
    </submittedName>
</protein>
<keyword evidence="7" id="KW-0443">Lipid metabolism</keyword>
<dbReference type="InterPro" id="IPR013747">
    <property type="entry name" value="ACP_syn_III_C"/>
</dbReference>
<keyword evidence="8" id="KW-0275">Fatty acid biosynthesis</keyword>
<gene>
    <name evidence="12" type="ORF">R7226_19440</name>
</gene>
<keyword evidence="3" id="KW-0963">Cytoplasm</keyword>
<evidence type="ECO:0000313" key="13">
    <source>
        <dbReference type="Proteomes" id="UP001284601"/>
    </source>
</evidence>
<dbReference type="Proteomes" id="UP001284601">
    <property type="component" value="Unassembled WGS sequence"/>
</dbReference>
<dbReference type="InterPro" id="IPR013751">
    <property type="entry name" value="ACP_syn_III_N"/>
</dbReference>
<name>A0ABU4HT81_9ACTN</name>
<proteinExistence type="inferred from homology"/>
<dbReference type="SUPFAM" id="SSF53901">
    <property type="entry name" value="Thiolase-like"/>
    <property type="match status" value="1"/>
</dbReference>
<feature type="domain" description="Beta-ketoacyl-[acyl-carrier-protein] synthase III C-terminal" evidence="10">
    <location>
        <begin position="248"/>
        <end position="336"/>
    </location>
</feature>
<dbReference type="Gene3D" id="3.40.47.10">
    <property type="match status" value="1"/>
</dbReference>
<comment type="pathway">
    <text evidence="1">Lipid metabolism.</text>
</comment>
<evidence type="ECO:0000256" key="7">
    <source>
        <dbReference type="ARBA" id="ARBA00023098"/>
    </source>
</evidence>
<keyword evidence="13" id="KW-1185">Reference proteome</keyword>
<dbReference type="NCBIfam" id="NF006829">
    <property type="entry name" value="PRK09352.1"/>
    <property type="match status" value="1"/>
</dbReference>
<accession>A0ABU4HT81</accession>
<comment type="caution">
    <text evidence="12">The sequence shown here is derived from an EMBL/GenBank/DDBJ whole genome shotgun (WGS) entry which is preliminary data.</text>
</comment>
<evidence type="ECO:0000256" key="4">
    <source>
        <dbReference type="ARBA" id="ARBA00022516"/>
    </source>
</evidence>
<evidence type="ECO:0000256" key="8">
    <source>
        <dbReference type="ARBA" id="ARBA00023160"/>
    </source>
</evidence>
<evidence type="ECO:0000256" key="1">
    <source>
        <dbReference type="ARBA" id="ARBA00005189"/>
    </source>
</evidence>
<dbReference type="Pfam" id="PF08545">
    <property type="entry name" value="ACP_syn_III"/>
    <property type="match status" value="1"/>
</dbReference>
<dbReference type="CDD" id="cd00830">
    <property type="entry name" value="KAS_III"/>
    <property type="match status" value="1"/>
</dbReference>
<organism evidence="12 13">
    <name type="scientific">Conexibacter stalactiti</name>
    <dbReference type="NCBI Taxonomy" id="1940611"/>
    <lineage>
        <taxon>Bacteria</taxon>
        <taxon>Bacillati</taxon>
        <taxon>Actinomycetota</taxon>
        <taxon>Thermoleophilia</taxon>
        <taxon>Solirubrobacterales</taxon>
        <taxon>Conexibacteraceae</taxon>
        <taxon>Conexibacter</taxon>
    </lineage>
</organism>
<keyword evidence="9 12" id="KW-0012">Acyltransferase</keyword>
<dbReference type="RefSeq" id="WP_318598946.1">
    <property type="nucleotide sequence ID" value="NZ_JAWSTH010000058.1"/>
</dbReference>
<keyword evidence="6" id="KW-0276">Fatty acid metabolism</keyword>
<dbReference type="InterPro" id="IPR004655">
    <property type="entry name" value="FabH"/>
</dbReference>
<evidence type="ECO:0000256" key="9">
    <source>
        <dbReference type="ARBA" id="ARBA00023315"/>
    </source>
</evidence>
<sequence length="340" mass="35422">MPDSTAPSEAGLGAPSPAVPRGAALRSVAAVLPETVVHNDAVAARIGKSDDWIYTRTGIRERRVARDDERLSEFAAAAGRLALERAGIDGADLDLVLVATMTQDEVTPNAAPLVAHALGAKRAGAIDVGAACTSFLSAVALAAAQIETGRATKVLVIGADFISRITDHDSKATAMLFADGAGAVVVTPAEAEDADELGSIGPILLRADGSAPEILYATHEQRTLQMDGHETFKHAVNRMSEVTREAVAAAGLTLEEIDLFVYHQANGRIVRAVGERLELDTARVVDCIEKTGNMSAASIPFALDAARRDGRLRPGARVLLSAFGAGFTWGGGVIEWGGTL</sequence>
<keyword evidence="5 12" id="KW-0808">Transferase</keyword>